<evidence type="ECO:0000256" key="5">
    <source>
        <dbReference type="ARBA" id="ARBA00022840"/>
    </source>
</evidence>
<dbReference type="EC" id="6.3.4.19" evidence="7"/>
<dbReference type="Proteomes" id="UP000604083">
    <property type="component" value="Unassembled WGS sequence"/>
</dbReference>
<dbReference type="Pfam" id="PF09179">
    <property type="entry name" value="TilS"/>
    <property type="match status" value="1"/>
</dbReference>
<dbReference type="AlphaFoldDB" id="A0A934VNE2"/>
<feature type="binding site" evidence="7">
    <location>
        <begin position="18"/>
        <end position="23"/>
    </location>
    <ligand>
        <name>ATP</name>
        <dbReference type="ChEBI" id="CHEBI:30616"/>
    </ligand>
</feature>
<evidence type="ECO:0000259" key="9">
    <source>
        <dbReference type="Pfam" id="PF09179"/>
    </source>
</evidence>
<dbReference type="InterPro" id="IPR014729">
    <property type="entry name" value="Rossmann-like_a/b/a_fold"/>
</dbReference>
<dbReference type="EMBL" id="JAENIO010000044">
    <property type="protein sequence ID" value="MBK1835202.1"/>
    <property type="molecule type" value="Genomic_DNA"/>
</dbReference>
<comment type="domain">
    <text evidence="7">The N-terminal region contains the highly conserved SGGXDS motif, predicted to be a P-loop motif involved in ATP binding.</text>
</comment>
<sequence>MLDLQQLSPDRSYLLGLSGGRDSVALLHLLLAANFTSLHLVHLHHGLRDEEADADARWVEELATRHHLPLSLHREDVEQRARESGQSLEAAARTARHELFARVARETQCPRVLLAHHAEDQAETILFNLLRGSAGLRGMSPRKEIVVMGQPLELLRPLLQTRRRDLEEFLRTQGHCYRDDSSNESPDFTRNRLKHEALPLLCDILQRDVTPALLRAAEIARDERELVEDCLAKHDLRDPQGRLFLPKLRELAPALQRQCLLRYLQEKQVPRISHRLLHEAQALLASDGPPALPLPGKRLLRRRQGRIFIV</sequence>
<comment type="caution">
    <text evidence="10">The sequence shown here is derived from an EMBL/GenBank/DDBJ whole genome shotgun (WGS) entry which is preliminary data.</text>
</comment>
<dbReference type="NCBIfam" id="TIGR02432">
    <property type="entry name" value="lysidine_TilS_N"/>
    <property type="match status" value="1"/>
</dbReference>
<evidence type="ECO:0000256" key="3">
    <source>
        <dbReference type="ARBA" id="ARBA00022694"/>
    </source>
</evidence>
<dbReference type="RefSeq" id="WP_200392638.1">
    <property type="nucleotide sequence ID" value="NZ_JAENIO010000044.1"/>
</dbReference>
<dbReference type="Gene3D" id="3.40.50.620">
    <property type="entry name" value="HUPs"/>
    <property type="match status" value="1"/>
</dbReference>
<keyword evidence="1 7" id="KW-0963">Cytoplasm</keyword>
<dbReference type="InterPro" id="IPR012795">
    <property type="entry name" value="tRNA_Ile_lys_synt_N"/>
</dbReference>
<dbReference type="SUPFAM" id="SSF52402">
    <property type="entry name" value="Adenine nucleotide alpha hydrolases-like"/>
    <property type="match status" value="1"/>
</dbReference>
<dbReference type="Pfam" id="PF01171">
    <property type="entry name" value="ATP_bind_3"/>
    <property type="match status" value="1"/>
</dbReference>
<evidence type="ECO:0000313" key="10">
    <source>
        <dbReference type="EMBL" id="MBK1835202.1"/>
    </source>
</evidence>
<keyword evidence="11" id="KW-1185">Reference proteome</keyword>
<evidence type="ECO:0000259" key="8">
    <source>
        <dbReference type="Pfam" id="PF01171"/>
    </source>
</evidence>
<keyword evidence="3 7" id="KW-0819">tRNA processing</keyword>
<comment type="function">
    <text evidence="7">Ligates lysine onto the cytidine present at position 34 of the AUA codon-specific tRNA(Ile) that contains the anticodon CAU, in an ATP-dependent manner. Cytidine is converted to lysidine, thus changing the amino acid specificity of the tRNA from methionine to isoleucine.</text>
</comment>
<dbReference type="InterPro" id="IPR012094">
    <property type="entry name" value="tRNA_Ile_lys_synt"/>
</dbReference>
<dbReference type="GO" id="GO:0032267">
    <property type="term" value="F:tRNA(Ile)-lysidine synthase activity"/>
    <property type="evidence" value="ECO:0007669"/>
    <property type="project" value="UniProtKB-EC"/>
</dbReference>
<evidence type="ECO:0000256" key="7">
    <source>
        <dbReference type="HAMAP-Rule" id="MF_01161"/>
    </source>
</evidence>
<reference evidence="10" key="1">
    <citation type="submission" date="2021-01" db="EMBL/GenBank/DDBJ databases">
        <title>Modified the classification status of verrucomicrobia.</title>
        <authorList>
            <person name="Feng X."/>
        </authorList>
    </citation>
    <scope>NUCLEOTIDE SEQUENCE</scope>
    <source>
        <strain evidence="10">KCTC 12986</strain>
    </source>
</reference>
<accession>A0A934VNE2</accession>
<comment type="similarity">
    <text evidence="7">Belongs to the tRNA(Ile)-lysidine synthase family.</text>
</comment>
<protein>
    <recommendedName>
        <fullName evidence="7">tRNA(Ile)-lysidine synthase</fullName>
        <ecNumber evidence="7">6.3.4.19</ecNumber>
    </recommendedName>
    <alternativeName>
        <fullName evidence="7">tRNA(Ile)-2-lysyl-cytidine synthase</fullName>
    </alternativeName>
    <alternativeName>
        <fullName evidence="7">tRNA(Ile)-lysidine synthetase</fullName>
    </alternativeName>
</protein>
<dbReference type="GO" id="GO:0006400">
    <property type="term" value="P:tRNA modification"/>
    <property type="evidence" value="ECO:0007669"/>
    <property type="project" value="UniProtKB-UniRule"/>
</dbReference>
<dbReference type="GO" id="GO:0005737">
    <property type="term" value="C:cytoplasm"/>
    <property type="evidence" value="ECO:0007669"/>
    <property type="project" value="UniProtKB-SubCell"/>
</dbReference>
<evidence type="ECO:0000256" key="6">
    <source>
        <dbReference type="ARBA" id="ARBA00048539"/>
    </source>
</evidence>
<dbReference type="SUPFAM" id="SSF82829">
    <property type="entry name" value="MesJ substrate recognition domain-like"/>
    <property type="match status" value="1"/>
</dbReference>
<name>A0A934VNE2_9BACT</name>
<dbReference type="PANTHER" id="PTHR43033:SF1">
    <property type="entry name" value="TRNA(ILE)-LYSIDINE SYNTHASE-RELATED"/>
    <property type="match status" value="1"/>
</dbReference>
<keyword evidence="5 7" id="KW-0067">ATP-binding</keyword>
<feature type="domain" description="tRNA(Ile)-lysidine synthase substrate-binding" evidence="9">
    <location>
        <begin position="245"/>
        <end position="307"/>
    </location>
</feature>
<dbReference type="HAMAP" id="MF_01161">
    <property type="entry name" value="tRNA_Ile_lys_synt"/>
    <property type="match status" value="1"/>
</dbReference>
<dbReference type="InterPro" id="IPR015262">
    <property type="entry name" value="tRNA_Ile_lys_synt_subst-bd"/>
</dbReference>
<evidence type="ECO:0000256" key="2">
    <source>
        <dbReference type="ARBA" id="ARBA00022598"/>
    </source>
</evidence>
<comment type="subcellular location">
    <subcellularLocation>
        <location evidence="7">Cytoplasm</location>
    </subcellularLocation>
</comment>
<gene>
    <name evidence="7 10" type="primary">tilS</name>
    <name evidence="10" type="ORF">JIN78_14120</name>
</gene>
<evidence type="ECO:0000256" key="4">
    <source>
        <dbReference type="ARBA" id="ARBA00022741"/>
    </source>
</evidence>
<dbReference type="GO" id="GO:0005524">
    <property type="term" value="F:ATP binding"/>
    <property type="evidence" value="ECO:0007669"/>
    <property type="project" value="UniProtKB-UniRule"/>
</dbReference>
<organism evidence="10 11">
    <name type="scientific">Roseibacillus ishigakijimensis</name>
    <dbReference type="NCBI Taxonomy" id="454146"/>
    <lineage>
        <taxon>Bacteria</taxon>
        <taxon>Pseudomonadati</taxon>
        <taxon>Verrucomicrobiota</taxon>
        <taxon>Verrucomicrobiia</taxon>
        <taxon>Verrucomicrobiales</taxon>
        <taxon>Verrucomicrobiaceae</taxon>
        <taxon>Roseibacillus</taxon>
    </lineage>
</organism>
<proteinExistence type="inferred from homology"/>
<comment type="catalytic activity">
    <reaction evidence="6 7">
        <text>cytidine(34) in tRNA(Ile2) + L-lysine + ATP = lysidine(34) in tRNA(Ile2) + AMP + diphosphate + H(+)</text>
        <dbReference type="Rhea" id="RHEA:43744"/>
        <dbReference type="Rhea" id="RHEA-COMP:10625"/>
        <dbReference type="Rhea" id="RHEA-COMP:10670"/>
        <dbReference type="ChEBI" id="CHEBI:15378"/>
        <dbReference type="ChEBI" id="CHEBI:30616"/>
        <dbReference type="ChEBI" id="CHEBI:32551"/>
        <dbReference type="ChEBI" id="CHEBI:33019"/>
        <dbReference type="ChEBI" id="CHEBI:82748"/>
        <dbReference type="ChEBI" id="CHEBI:83665"/>
        <dbReference type="ChEBI" id="CHEBI:456215"/>
        <dbReference type="EC" id="6.3.4.19"/>
    </reaction>
</comment>
<dbReference type="CDD" id="cd01992">
    <property type="entry name" value="TilS_N"/>
    <property type="match status" value="1"/>
</dbReference>
<dbReference type="PANTHER" id="PTHR43033">
    <property type="entry name" value="TRNA(ILE)-LYSIDINE SYNTHASE-RELATED"/>
    <property type="match status" value="1"/>
</dbReference>
<evidence type="ECO:0000313" key="11">
    <source>
        <dbReference type="Proteomes" id="UP000604083"/>
    </source>
</evidence>
<evidence type="ECO:0000256" key="1">
    <source>
        <dbReference type="ARBA" id="ARBA00022490"/>
    </source>
</evidence>
<keyword evidence="4 7" id="KW-0547">Nucleotide-binding</keyword>
<feature type="domain" description="tRNA(Ile)-lysidine/2-thiocytidine synthase N-terminal" evidence="8">
    <location>
        <begin position="13"/>
        <end position="196"/>
    </location>
</feature>
<dbReference type="InterPro" id="IPR011063">
    <property type="entry name" value="TilS/TtcA_N"/>
</dbReference>
<keyword evidence="2 7" id="KW-0436">Ligase</keyword>